<reference evidence="2 3" key="1">
    <citation type="submission" date="2021-05" db="EMBL/GenBank/DDBJ databases">
        <title>Direct Submission.</title>
        <authorList>
            <person name="Li K."/>
            <person name="Gao J."/>
        </authorList>
    </citation>
    <scope>NUCLEOTIDE SEQUENCE [LARGE SCALE GENOMIC DNA]</scope>
    <source>
        <strain evidence="2 3">Mg02</strain>
    </source>
</reference>
<keyword evidence="3" id="KW-1185">Reference proteome</keyword>
<sequence>MTYFDELAERLAARGVDAERSRVLLEELSAYAADAGVDPEEEFGPVDGFADSLVPRQEGGDPEELAWTADAFETPARLNGFGAQGWEVERIDRLGRFVGRRDRENPQTWEYRQEVCTGRADRERLAARLAPDGWEPCGHRSVLAYFKRPGAATAGPGAELEDPPAPGPRRAFFGARGIALIAASLAVVAVSVWSIVQRAADGRLTAEGPEELAGLAVGALVGAALALGAVWAVLRIVRSVRDRR</sequence>
<keyword evidence="1" id="KW-0812">Transmembrane</keyword>
<name>A0ABX8BSR8_9ACTN</name>
<organism evidence="2 3">
    <name type="scientific">Nocardiopsis changdeensis</name>
    <dbReference type="NCBI Taxonomy" id="2831969"/>
    <lineage>
        <taxon>Bacteria</taxon>
        <taxon>Bacillati</taxon>
        <taxon>Actinomycetota</taxon>
        <taxon>Actinomycetes</taxon>
        <taxon>Streptosporangiales</taxon>
        <taxon>Nocardiopsidaceae</taxon>
        <taxon>Nocardiopsis</taxon>
    </lineage>
</organism>
<evidence type="ECO:0000256" key="1">
    <source>
        <dbReference type="SAM" id="Phobius"/>
    </source>
</evidence>
<protein>
    <submittedName>
        <fullName evidence="2">DUF2812 domain-containing protein</fullName>
    </submittedName>
</protein>
<feature type="transmembrane region" description="Helical" evidence="1">
    <location>
        <begin position="212"/>
        <end position="234"/>
    </location>
</feature>
<keyword evidence="1" id="KW-1133">Transmembrane helix</keyword>
<evidence type="ECO:0000313" key="3">
    <source>
        <dbReference type="Proteomes" id="UP000676079"/>
    </source>
</evidence>
<proteinExistence type="predicted"/>
<dbReference type="RefSeq" id="WP_220565091.1">
    <property type="nucleotide sequence ID" value="NZ_CP074133.1"/>
</dbReference>
<gene>
    <name evidence="2" type="ORF">KGD84_05930</name>
</gene>
<keyword evidence="1" id="KW-0472">Membrane</keyword>
<evidence type="ECO:0000313" key="2">
    <source>
        <dbReference type="EMBL" id="QUX23871.1"/>
    </source>
</evidence>
<accession>A0ABX8BSR8</accession>
<feature type="transmembrane region" description="Helical" evidence="1">
    <location>
        <begin position="178"/>
        <end position="200"/>
    </location>
</feature>
<dbReference type="Proteomes" id="UP000676079">
    <property type="component" value="Chromosome"/>
</dbReference>
<dbReference type="EMBL" id="CP074133">
    <property type="protein sequence ID" value="QUX23871.1"/>
    <property type="molecule type" value="Genomic_DNA"/>
</dbReference>